<feature type="transmembrane region" description="Helical" evidence="1">
    <location>
        <begin position="144"/>
        <end position="167"/>
    </location>
</feature>
<feature type="transmembrane region" description="Helical" evidence="1">
    <location>
        <begin position="188"/>
        <end position="206"/>
    </location>
</feature>
<evidence type="ECO:0008006" key="4">
    <source>
        <dbReference type="Google" id="ProtNLM"/>
    </source>
</evidence>
<evidence type="ECO:0000313" key="2">
    <source>
        <dbReference type="EMBL" id="MEI5905934.1"/>
    </source>
</evidence>
<feature type="transmembrane region" description="Helical" evidence="1">
    <location>
        <begin position="120"/>
        <end position="138"/>
    </location>
</feature>
<organism evidence="2 3">
    <name type="scientific">Bacillus spongiae</name>
    <dbReference type="NCBI Taxonomy" id="2683610"/>
    <lineage>
        <taxon>Bacteria</taxon>
        <taxon>Bacillati</taxon>
        <taxon>Bacillota</taxon>
        <taxon>Bacilli</taxon>
        <taxon>Bacillales</taxon>
        <taxon>Bacillaceae</taxon>
        <taxon>Bacillus</taxon>
    </lineage>
</organism>
<feature type="transmembrane region" description="Helical" evidence="1">
    <location>
        <begin position="47"/>
        <end position="65"/>
    </location>
</feature>
<proteinExistence type="predicted"/>
<feature type="transmembrane region" description="Helical" evidence="1">
    <location>
        <begin position="277"/>
        <end position="297"/>
    </location>
</feature>
<sequence length="420" mass="50181">MEQQLSAKTGLGSKYSMALSSAYLFILECGFLATFFTVFYDFLSFSVLLFSIIYSVGFVIFQKYVSYHSYFFLMAVPLLVIFYLIGFPLWGELIIIVYFYKRLLAYIENQHEDFEVWDGWILSFLLFSFFFYILNSIWFGNQSIILLIIVLEFFIFSVGIYFIRYLNRRESKENTEESTRKKMLEHKPLIWMISGTAIVLVFFFQFNSLLRDGITLIFGVMIEAITPIIDPIYTWLNSLLDEDSKAKITESLQDNSSTEYEDSSQEFEKSIVEQLNFSYIDEVLYIILFITIFYLIFKTYKRRKELDSESVKVDHVLVEEGEGFYRRKKVEHLKTMPYSKAYNDIRKEVIKVERIARKQKRERKSNESLRDWLDRIGLEEKEWIELYENVRYSHIQPTTEQVDRFKQMANRIIMRIKDNT</sequence>
<keyword evidence="1" id="KW-0812">Transmembrane</keyword>
<protein>
    <recommendedName>
        <fullName evidence="4">DUF4129 domain-containing protein</fullName>
    </recommendedName>
</protein>
<gene>
    <name evidence="2" type="ORF">WAK64_02485</name>
</gene>
<reference evidence="2 3" key="1">
    <citation type="journal article" date="2018" name="J. Microbiol.">
        <title>Bacillus spongiae sp. nov., isolated from sponge of Jeju Island.</title>
        <authorList>
            <person name="Lee G.E."/>
            <person name="Im W.T."/>
            <person name="Park J.S."/>
        </authorList>
    </citation>
    <scope>NUCLEOTIDE SEQUENCE [LARGE SCALE GENOMIC DNA]</scope>
    <source>
        <strain evidence="2 3">135PIL107-10</strain>
    </source>
</reference>
<comment type="caution">
    <text evidence="2">The sequence shown here is derived from an EMBL/GenBank/DDBJ whole genome shotgun (WGS) entry which is preliminary data.</text>
</comment>
<evidence type="ECO:0000256" key="1">
    <source>
        <dbReference type="SAM" id="Phobius"/>
    </source>
</evidence>
<feature type="transmembrane region" description="Helical" evidence="1">
    <location>
        <begin position="71"/>
        <end position="100"/>
    </location>
</feature>
<accession>A0ABU8H9E1</accession>
<dbReference type="Proteomes" id="UP001312865">
    <property type="component" value="Unassembled WGS sequence"/>
</dbReference>
<name>A0ABU8H9E1_9BACI</name>
<feature type="transmembrane region" description="Helical" evidence="1">
    <location>
        <begin position="20"/>
        <end position="40"/>
    </location>
</feature>
<evidence type="ECO:0000313" key="3">
    <source>
        <dbReference type="Proteomes" id="UP001312865"/>
    </source>
</evidence>
<keyword evidence="3" id="KW-1185">Reference proteome</keyword>
<dbReference type="EMBL" id="JBBAXC010000002">
    <property type="protein sequence ID" value="MEI5905934.1"/>
    <property type="molecule type" value="Genomic_DNA"/>
</dbReference>
<keyword evidence="1" id="KW-0472">Membrane</keyword>
<dbReference type="RefSeq" id="WP_336585352.1">
    <property type="nucleotide sequence ID" value="NZ_JBBAXC010000002.1"/>
</dbReference>
<keyword evidence="1" id="KW-1133">Transmembrane helix</keyword>